<reference evidence="2 3" key="1">
    <citation type="journal article" date="2019" name="Int. J. Syst. Evol. Microbiol.">
        <title>The Global Catalogue of Microorganisms (GCM) 10K type strain sequencing project: providing services to taxonomists for standard genome sequencing and annotation.</title>
        <authorList>
            <consortium name="The Broad Institute Genomics Platform"/>
            <consortium name="The Broad Institute Genome Sequencing Center for Infectious Disease"/>
            <person name="Wu L."/>
            <person name="Ma J."/>
        </authorList>
    </citation>
    <scope>NUCLEOTIDE SEQUENCE [LARGE SCALE GENOMIC DNA]</scope>
    <source>
        <strain evidence="2 3">JCM 6923</strain>
    </source>
</reference>
<dbReference type="InterPro" id="IPR052526">
    <property type="entry name" value="HTH-type_Bedaq_tolerance"/>
</dbReference>
<proteinExistence type="predicted"/>
<dbReference type="InterPro" id="IPR000835">
    <property type="entry name" value="HTH_MarR-typ"/>
</dbReference>
<feature type="domain" description="HTH marR-type" evidence="1">
    <location>
        <begin position="25"/>
        <end position="163"/>
    </location>
</feature>
<dbReference type="PANTHER" id="PTHR39515:SF2">
    <property type="entry name" value="HTH-TYPE TRANSCRIPTIONAL REGULATOR RV0880"/>
    <property type="match status" value="1"/>
</dbReference>
<dbReference type="PROSITE" id="PS50995">
    <property type="entry name" value="HTH_MARR_2"/>
    <property type="match status" value="1"/>
</dbReference>
<dbReference type="Gene3D" id="1.10.10.10">
    <property type="entry name" value="Winged helix-like DNA-binding domain superfamily/Winged helix DNA-binding domain"/>
    <property type="match status" value="1"/>
</dbReference>
<evidence type="ECO:0000313" key="2">
    <source>
        <dbReference type="EMBL" id="GAA2472574.1"/>
    </source>
</evidence>
<comment type="caution">
    <text evidence="2">The sequence shown here is derived from an EMBL/GenBank/DDBJ whole genome shotgun (WGS) entry which is preliminary data.</text>
</comment>
<protein>
    <recommendedName>
        <fullName evidence="1">HTH marR-type domain-containing protein</fullName>
    </recommendedName>
</protein>
<dbReference type="EMBL" id="BAAATL010000005">
    <property type="protein sequence ID" value="GAA2472574.1"/>
    <property type="molecule type" value="Genomic_DNA"/>
</dbReference>
<name>A0ABN3KV23_9ACTN</name>
<dbReference type="SMART" id="SM00347">
    <property type="entry name" value="HTH_MARR"/>
    <property type="match status" value="1"/>
</dbReference>
<dbReference type="InterPro" id="IPR036388">
    <property type="entry name" value="WH-like_DNA-bd_sf"/>
</dbReference>
<dbReference type="SUPFAM" id="SSF46785">
    <property type="entry name" value="Winged helix' DNA-binding domain"/>
    <property type="match status" value="1"/>
</dbReference>
<gene>
    <name evidence="2" type="ORF">GCM10010422_14100</name>
</gene>
<evidence type="ECO:0000313" key="3">
    <source>
        <dbReference type="Proteomes" id="UP001501721"/>
    </source>
</evidence>
<accession>A0ABN3KV23</accession>
<evidence type="ECO:0000259" key="1">
    <source>
        <dbReference type="PROSITE" id="PS50995"/>
    </source>
</evidence>
<dbReference type="PANTHER" id="PTHR39515">
    <property type="entry name" value="CONSERVED PROTEIN"/>
    <property type="match status" value="1"/>
</dbReference>
<keyword evidence="3" id="KW-1185">Reference proteome</keyword>
<sequence length="171" mass="18127">MAKLLDEIYGEGVTVGSAPTPPTPPSDTAQRLNQAMKRLRARLRAESGQHATGLTATQLAVLAEVVREGPVTAARLAALEHVTPQAIAQSLAVLKAAGLVHGAPDPRDGRRKLISADPSAGALIERLLTGRATFLARAITQVVRPEERDDLEKAVELLERLAGAEIHPHIP</sequence>
<dbReference type="Proteomes" id="UP001501721">
    <property type="component" value="Unassembled WGS sequence"/>
</dbReference>
<organism evidence="2 3">
    <name type="scientific">Streptomyces graminearus</name>
    <dbReference type="NCBI Taxonomy" id="284030"/>
    <lineage>
        <taxon>Bacteria</taxon>
        <taxon>Bacillati</taxon>
        <taxon>Actinomycetota</taxon>
        <taxon>Actinomycetes</taxon>
        <taxon>Kitasatosporales</taxon>
        <taxon>Streptomycetaceae</taxon>
        <taxon>Streptomyces</taxon>
    </lineage>
</organism>
<dbReference type="InterPro" id="IPR036390">
    <property type="entry name" value="WH_DNA-bd_sf"/>
</dbReference>
<dbReference type="Pfam" id="PF12802">
    <property type="entry name" value="MarR_2"/>
    <property type="match status" value="1"/>
</dbReference>